<dbReference type="EMBL" id="KB200750">
    <property type="protein sequence ID" value="ESP00339.1"/>
    <property type="molecule type" value="Genomic_DNA"/>
</dbReference>
<dbReference type="RefSeq" id="XP_009048956.1">
    <property type="nucleotide sequence ID" value="XM_009050708.1"/>
</dbReference>
<gene>
    <name evidence="10" type="ORF">LOTGIDRAFT_173242</name>
</gene>
<feature type="transmembrane region" description="Helical" evidence="8">
    <location>
        <begin position="41"/>
        <end position="63"/>
    </location>
</feature>
<organism evidence="10 11">
    <name type="scientific">Lottia gigantea</name>
    <name type="common">Giant owl limpet</name>
    <dbReference type="NCBI Taxonomy" id="225164"/>
    <lineage>
        <taxon>Eukaryota</taxon>
        <taxon>Metazoa</taxon>
        <taxon>Spiralia</taxon>
        <taxon>Lophotrochozoa</taxon>
        <taxon>Mollusca</taxon>
        <taxon>Gastropoda</taxon>
        <taxon>Patellogastropoda</taxon>
        <taxon>Lottioidea</taxon>
        <taxon>Lottiidae</taxon>
        <taxon>Lottia</taxon>
    </lineage>
</organism>
<evidence type="ECO:0000313" key="11">
    <source>
        <dbReference type="Proteomes" id="UP000030746"/>
    </source>
</evidence>
<dbReference type="InterPro" id="IPR000276">
    <property type="entry name" value="GPCR_Rhodpsn"/>
</dbReference>
<dbReference type="GeneID" id="20242315"/>
<feature type="domain" description="G-protein coupled receptors family 1 profile" evidence="9">
    <location>
        <begin position="1"/>
        <end position="114"/>
    </location>
</feature>
<dbReference type="Pfam" id="PF00001">
    <property type="entry name" value="7tm_1"/>
    <property type="match status" value="1"/>
</dbReference>
<dbReference type="PROSITE" id="PS50262">
    <property type="entry name" value="G_PROTEIN_RECEP_F1_2"/>
    <property type="match status" value="1"/>
</dbReference>
<feature type="compositionally biased region" description="Polar residues" evidence="7">
    <location>
        <begin position="199"/>
        <end position="209"/>
    </location>
</feature>
<dbReference type="HOGENOM" id="CLU_1316729_0_0_1"/>
<dbReference type="GO" id="GO:0042277">
    <property type="term" value="F:peptide binding"/>
    <property type="evidence" value="ECO:0007669"/>
    <property type="project" value="TreeGrafter"/>
</dbReference>
<sequence>MGEVVEEVQLESSSIRQKGELRRSAMGIIERARIRTLKMTLVIVGVFVLCWTPYFVFSAWWWFDKRSPRLLHFHYGFGSPLAFPRESAAKTDPKLRRGLFLFAVSNSCMDPIVYEFQERRVVIVTFKRGFKGSNLDGMFTINFKREFQRCCQCVNKDTELTDRIVNRGGSPAPISRPNSEQSGSSYKNSERVYYRSSESHSSVPKRNMR</sequence>
<feature type="compositionally biased region" description="Polar residues" evidence="7">
    <location>
        <begin position="176"/>
        <end position="187"/>
    </location>
</feature>
<dbReference type="InterPro" id="IPR017452">
    <property type="entry name" value="GPCR_Rhodpsn_7TM"/>
</dbReference>
<keyword evidence="11" id="KW-1185">Reference proteome</keyword>
<dbReference type="Gene3D" id="1.20.1070.10">
    <property type="entry name" value="Rhodopsin 7-helix transmembrane proteins"/>
    <property type="match status" value="1"/>
</dbReference>
<keyword evidence="2" id="KW-1003">Cell membrane</keyword>
<proteinExistence type="predicted"/>
<evidence type="ECO:0000259" key="9">
    <source>
        <dbReference type="PROSITE" id="PS50262"/>
    </source>
</evidence>
<dbReference type="Proteomes" id="UP000030746">
    <property type="component" value="Unassembled WGS sequence"/>
</dbReference>
<dbReference type="KEGG" id="lgi:LOTGIDRAFT_173242"/>
<keyword evidence="6" id="KW-0675">Receptor</keyword>
<dbReference type="STRING" id="225164.V4A8T0"/>
<dbReference type="GO" id="GO:0004930">
    <property type="term" value="F:G protein-coupled receptor activity"/>
    <property type="evidence" value="ECO:0007669"/>
    <property type="project" value="InterPro"/>
</dbReference>
<evidence type="ECO:0000256" key="7">
    <source>
        <dbReference type="SAM" id="MobiDB-lite"/>
    </source>
</evidence>
<keyword evidence="5 8" id="KW-0472">Membrane</keyword>
<dbReference type="OrthoDB" id="6435638at2759"/>
<accession>V4A8T0</accession>
<feature type="region of interest" description="Disordered" evidence="7">
    <location>
        <begin position="164"/>
        <end position="209"/>
    </location>
</feature>
<dbReference type="PANTHER" id="PTHR24241">
    <property type="entry name" value="NEUROPEPTIDE RECEPTOR-RELATED G-PROTEIN COUPLED RECEPTOR"/>
    <property type="match status" value="1"/>
</dbReference>
<keyword evidence="3 8" id="KW-0812">Transmembrane</keyword>
<protein>
    <recommendedName>
        <fullName evidence="9">G-protein coupled receptors family 1 profile domain-containing protein</fullName>
    </recommendedName>
</protein>
<evidence type="ECO:0000256" key="4">
    <source>
        <dbReference type="ARBA" id="ARBA00022989"/>
    </source>
</evidence>
<dbReference type="SUPFAM" id="SSF81321">
    <property type="entry name" value="Family A G protein-coupled receptor-like"/>
    <property type="match status" value="1"/>
</dbReference>
<evidence type="ECO:0000256" key="5">
    <source>
        <dbReference type="ARBA" id="ARBA00023136"/>
    </source>
</evidence>
<evidence type="ECO:0000256" key="6">
    <source>
        <dbReference type="ARBA" id="ARBA00023170"/>
    </source>
</evidence>
<dbReference type="AlphaFoldDB" id="V4A8T0"/>
<dbReference type="GO" id="GO:0005886">
    <property type="term" value="C:plasma membrane"/>
    <property type="evidence" value="ECO:0007669"/>
    <property type="project" value="UniProtKB-SubCell"/>
</dbReference>
<dbReference type="PRINTS" id="PR00237">
    <property type="entry name" value="GPCRRHODOPSN"/>
</dbReference>
<dbReference type="PANTHER" id="PTHR24241:SF59">
    <property type="entry name" value="ADIPOKINETIC HORMONE RECEPTOR, ISOFORM C"/>
    <property type="match status" value="1"/>
</dbReference>
<dbReference type="CTD" id="20242315"/>
<evidence type="ECO:0000256" key="3">
    <source>
        <dbReference type="ARBA" id="ARBA00022692"/>
    </source>
</evidence>
<reference evidence="10 11" key="1">
    <citation type="journal article" date="2013" name="Nature">
        <title>Insights into bilaterian evolution from three spiralian genomes.</title>
        <authorList>
            <person name="Simakov O."/>
            <person name="Marletaz F."/>
            <person name="Cho S.J."/>
            <person name="Edsinger-Gonzales E."/>
            <person name="Havlak P."/>
            <person name="Hellsten U."/>
            <person name="Kuo D.H."/>
            <person name="Larsson T."/>
            <person name="Lv J."/>
            <person name="Arendt D."/>
            <person name="Savage R."/>
            <person name="Osoegawa K."/>
            <person name="de Jong P."/>
            <person name="Grimwood J."/>
            <person name="Chapman J.A."/>
            <person name="Shapiro H."/>
            <person name="Aerts A."/>
            <person name="Otillar R.P."/>
            <person name="Terry A.Y."/>
            <person name="Boore J.L."/>
            <person name="Grigoriev I.V."/>
            <person name="Lindberg D.R."/>
            <person name="Seaver E.C."/>
            <person name="Weisblat D.A."/>
            <person name="Putnam N.H."/>
            <person name="Rokhsar D.S."/>
        </authorList>
    </citation>
    <scope>NUCLEOTIDE SEQUENCE [LARGE SCALE GENOMIC DNA]</scope>
</reference>
<evidence type="ECO:0000313" key="10">
    <source>
        <dbReference type="EMBL" id="ESP00339.1"/>
    </source>
</evidence>
<dbReference type="GO" id="GO:0032870">
    <property type="term" value="P:cellular response to hormone stimulus"/>
    <property type="evidence" value="ECO:0007669"/>
    <property type="project" value="TreeGrafter"/>
</dbReference>
<comment type="subcellular location">
    <subcellularLocation>
        <location evidence="1">Cell membrane</location>
        <topology evidence="1">Multi-pass membrane protein</topology>
    </subcellularLocation>
</comment>
<evidence type="ECO:0000256" key="2">
    <source>
        <dbReference type="ARBA" id="ARBA00022475"/>
    </source>
</evidence>
<evidence type="ECO:0000256" key="1">
    <source>
        <dbReference type="ARBA" id="ARBA00004651"/>
    </source>
</evidence>
<name>V4A8T0_LOTGI</name>
<evidence type="ECO:0000256" key="8">
    <source>
        <dbReference type="SAM" id="Phobius"/>
    </source>
</evidence>
<keyword evidence="4 8" id="KW-1133">Transmembrane helix</keyword>